<protein>
    <submittedName>
        <fullName evidence="2">Uncharacterized protein</fullName>
    </submittedName>
</protein>
<feature type="region of interest" description="Disordered" evidence="1">
    <location>
        <begin position="1"/>
        <end position="21"/>
    </location>
</feature>
<evidence type="ECO:0000256" key="1">
    <source>
        <dbReference type="SAM" id="MobiDB-lite"/>
    </source>
</evidence>
<evidence type="ECO:0000313" key="3">
    <source>
        <dbReference type="Proteomes" id="UP000465609"/>
    </source>
</evidence>
<proteinExistence type="predicted"/>
<name>A0ABN5YN44_9MYCO</name>
<dbReference type="EMBL" id="AP022577">
    <property type="protein sequence ID" value="BBX83226.1"/>
    <property type="molecule type" value="Genomic_DNA"/>
</dbReference>
<keyword evidence="3" id="KW-1185">Reference proteome</keyword>
<gene>
    <name evidence="2" type="ORF">MAUB_10990</name>
</gene>
<accession>A0ABN5YN44</accession>
<reference evidence="2 3" key="1">
    <citation type="journal article" date="2019" name="Emerg. Microbes Infect.">
        <title>Comprehensive subspecies identification of 175 nontuberculous mycobacteria species based on 7547 genomic profiles.</title>
        <authorList>
            <person name="Matsumoto Y."/>
            <person name="Kinjo T."/>
            <person name="Motooka D."/>
            <person name="Nabeya D."/>
            <person name="Jung N."/>
            <person name="Uechi K."/>
            <person name="Horii T."/>
            <person name="Iida T."/>
            <person name="Fujita J."/>
            <person name="Nakamura S."/>
        </authorList>
    </citation>
    <scope>NUCLEOTIDE SEQUENCE [LARGE SCALE GENOMIC DNA]</scope>
    <source>
        <strain evidence="2 3">JCM 15296</strain>
    </source>
</reference>
<organism evidence="2 3">
    <name type="scientific">Mycolicibacterium aubagnense</name>
    <dbReference type="NCBI Taxonomy" id="319707"/>
    <lineage>
        <taxon>Bacteria</taxon>
        <taxon>Bacillati</taxon>
        <taxon>Actinomycetota</taxon>
        <taxon>Actinomycetes</taxon>
        <taxon>Mycobacteriales</taxon>
        <taxon>Mycobacteriaceae</taxon>
        <taxon>Mycolicibacterium</taxon>
    </lineage>
</organism>
<evidence type="ECO:0000313" key="2">
    <source>
        <dbReference type="EMBL" id="BBX83226.1"/>
    </source>
</evidence>
<dbReference type="Proteomes" id="UP000465609">
    <property type="component" value="Chromosome"/>
</dbReference>
<sequence length="173" mass="18896">MVTVGLVAHGSEATASQDTISHRQSLPWYSDRGINADQRREVPDSAIHDTGVRTVSGYSHDREADMKRSKAQPCRWCGREVADAGMGRRRQYCRQSCRQRAYEQRAMVKGTNLAEDAVVLSAEEAAALSDRVYQVRCAAEDVATAVAEGAGPAELGELCEVLLQAAKDADGWR</sequence>